<comment type="caution">
    <text evidence="1">The sequence shown here is derived from an EMBL/GenBank/DDBJ whole genome shotgun (WGS) entry which is preliminary data.</text>
</comment>
<dbReference type="GeneID" id="94833669"/>
<dbReference type="InterPro" id="IPR011992">
    <property type="entry name" value="EF-hand-dom_pair"/>
</dbReference>
<dbReference type="PANTHER" id="PTHR20875">
    <property type="entry name" value="EF-HAND CALCIUM-BINDING DOMAIN-CONTAINING PROTEIN 6-RELATED"/>
    <property type="match status" value="1"/>
</dbReference>
<keyword evidence="2" id="KW-1185">Reference proteome</keyword>
<dbReference type="Proteomes" id="UP000179807">
    <property type="component" value="Unassembled WGS sequence"/>
</dbReference>
<dbReference type="VEuPathDB" id="TrichDB:TRFO_16425"/>
<sequence>MDSHIEFINSLKEHARRKAVSINDLFDDYDPKQIGKVTHHQFHQILSALAMWIDESKLNALIQPYSDGNIFNYKEFLSVEKNTSLKPSLTIEELKEFGQSFLKQRIPVIDYFQQFDPYHIGRISINNFLRASMCRPELTQKVIQVYKFPMVDEVDYLTLSNDISNILKQVQNEIASGQSLSSVLSSTSKTHNNSSNLSIKDLPFFSQVCESIRASGLNLKNQFITYDRYRHNKVSQHQFSTILQQIGIKLSPHQITQLVDHFSDEVDSNYINYALFCQEVQQYLTENKPKESHPFELVNLKVLLSNIAFDLRNRHSSLIDTMKYFDPHNTGTIPIIRFARAFTTSNLNLTPHEIKALENEFRVDDTNIDYQRFIENVLPLSPHSNIDAILERLKIHLSNQYLTFEPYLRRADRSNTGLVTLADTLSAFRNVSFDINDQEHQLLKNEYGLSHIPTIQISEFCAKVDTKRNAPQQTEKTPENNIPVVFTRSSYTSKPIRTSPPEEILLILHHIWSLSEQTKVDIYQQLRQIDYLKQGTILNTRFRNILMSIGTKEAEVKSLIEFYSEGPDIINYNNFYTDMKKEISSNPQTQESRVSNDTQQILIAIKGKMESMAMSVDSFFNKYDTTNSYRVLKSRVPGILHSIGINQPNQSQLQNFIHDFGDQRLQEMFNYKKLIDILDEMKISNEELASLKLDTTTAQCDKEIASLINSIRERLISRRKSPAMVFNGCNPMGISSREFRERISESGLFFMEADMQKLLRLYRCNYNGDVDWVTFCRNVESSKTVQMEF</sequence>
<protein>
    <recommendedName>
        <fullName evidence="3">EF hand family protein</fullName>
    </recommendedName>
</protein>
<dbReference type="SUPFAM" id="SSF47473">
    <property type="entry name" value="EF-hand"/>
    <property type="match status" value="3"/>
</dbReference>
<evidence type="ECO:0000313" key="2">
    <source>
        <dbReference type="Proteomes" id="UP000179807"/>
    </source>
</evidence>
<dbReference type="RefSeq" id="XP_068366573.1">
    <property type="nucleotide sequence ID" value="XM_068498965.1"/>
</dbReference>
<reference evidence="1" key="1">
    <citation type="submission" date="2016-10" db="EMBL/GenBank/DDBJ databases">
        <authorList>
            <person name="Benchimol M."/>
            <person name="Almeida L.G."/>
            <person name="Vasconcelos A.T."/>
            <person name="Perreira-Neves A."/>
            <person name="Rosa I.A."/>
            <person name="Tasca T."/>
            <person name="Bogo M.R."/>
            <person name="de Souza W."/>
        </authorList>
    </citation>
    <scope>NUCLEOTIDE SEQUENCE [LARGE SCALE GENOMIC DNA]</scope>
    <source>
        <strain evidence="1">K</strain>
    </source>
</reference>
<dbReference type="OrthoDB" id="26525at2759"/>
<name>A0A1J4KVA1_9EUKA</name>
<dbReference type="EMBL" id="MLAK01000526">
    <property type="protein sequence ID" value="OHT13437.1"/>
    <property type="molecule type" value="Genomic_DNA"/>
</dbReference>
<evidence type="ECO:0008006" key="3">
    <source>
        <dbReference type="Google" id="ProtNLM"/>
    </source>
</evidence>
<proteinExistence type="predicted"/>
<organism evidence="1 2">
    <name type="scientific">Tritrichomonas foetus</name>
    <dbReference type="NCBI Taxonomy" id="1144522"/>
    <lineage>
        <taxon>Eukaryota</taxon>
        <taxon>Metamonada</taxon>
        <taxon>Parabasalia</taxon>
        <taxon>Tritrichomonadida</taxon>
        <taxon>Tritrichomonadidae</taxon>
        <taxon>Tritrichomonas</taxon>
    </lineage>
</organism>
<gene>
    <name evidence="1" type="ORF">TRFO_16425</name>
</gene>
<dbReference type="AlphaFoldDB" id="A0A1J4KVA1"/>
<evidence type="ECO:0000313" key="1">
    <source>
        <dbReference type="EMBL" id="OHT13437.1"/>
    </source>
</evidence>
<dbReference type="Gene3D" id="1.10.238.10">
    <property type="entry name" value="EF-hand"/>
    <property type="match status" value="4"/>
</dbReference>
<dbReference type="PANTHER" id="PTHR20875:SF0">
    <property type="entry name" value="GH12158P"/>
    <property type="match status" value="1"/>
</dbReference>
<accession>A0A1J4KVA1</accession>
<dbReference type="InterPro" id="IPR052603">
    <property type="entry name" value="EFCB6"/>
</dbReference>